<sequence length="267" mass="29003">MARAVVGGPNGKADGMPDETRIPGDAGRAAAIRVLVVEDEPQEAERLRALLSRYAAERGERFEVSAMTSAAEFLSNRPEVDLVFMDIGLPGVSGMEAAEILRDHDQRTQIIFVTSLAQYGARSYEVDALDFIVKPVSYHSFSLRMDRAVRVLRRTIGRSVIIKEKGGISVIPVSDITAIDVQGHNLAYHLTDNRETLARGTLSALAKELAGTSFVQISSSALVNMDHVRTIRGSDVHTSDGGVYVISRPKRKAAFEAIAAYYGGRNS</sequence>
<dbReference type="EMBL" id="LOJF01000001">
    <property type="protein sequence ID" value="KUH58954.1"/>
    <property type="molecule type" value="Genomic_DNA"/>
</dbReference>
<comment type="caution">
    <text evidence="5">The sequence shown here is derived from an EMBL/GenBank/DDBJ whole genome shotgun (WGS) entry which is preliminary data.</text>
</comment>
<dbReference type="SMART" id="SM00448">
    <property type="entry name" value="REC"/>
    <property type="match status" value="1"/>
</dbReference>
<keyword evidence="1" id="KW-0597">Phosphoprotein</keyword>
<feature type="modified residue" description="4-aspartylphosphate" evidence="1">
    <location>
        <position position="86"/>
    </location>
</feature>
<dbReference type="InterPro" id="IPR001789">
    <property type="entry name" value="Sig_transdc_resp-reg_receiver"/>
</dbReference>
<evidence type="ECO:0000256" key="2">
    <source>
        <dbReference type="SAM" id="MobiDB-lite"/>
    </source>
</evidence>
<dbReference type="PROSITE" id="PS50930">
    <property type="entry name" value="HTH_LYTTR"/>
    <property type="match status" value="1"/>
</dbReference>
<dbReference type="SUPFAM" id="SSF52172">
    <property type="entry name" value="CheY-like"/>
    <property type="match status" value="1"/>
</dbReference>
<dbReference type="PROSITE" id="PS50110">
    <property type="entry name" value="RESPONSE_REGULATORY"/>
    <property type="match status" value="1"/>
</dbReference>
<dbReference type="GO" id="GO:0003677">
    <property type="term" value="F:DNA binding"/>
    <property type="evidence" value="ECO:0007669"/>
    <property type="project" value="InterPro"/>
</dbReference>
<dbReference type="InterPro" id="IPR046947">
    <property type="entry name" value="LytR-like"/>
</dbReference>
<evidence type="ECO:0000256" key="1">
    <source>
        <dbReference type="PROSITE-ProRule" id="PRU00169"/>
    </source>
</evidence>
<dbReference type="Pfam" id="PF00072">
    <property type="entry name" value="Response_reg"/>
    <property type="match status" value="1"/>
</dbReference>
<dbReference type="Pfam" id="PF04397">
    <property type="entry name" value="LytTR"/>
    <property type="match status" value="1"/>
</dbReference>
<dbReference type="Proteomes" id="UP000054078">
    <property type="component" value="Unassembled WGS sequence"/>
</dbReference>
<dbReference type="PANTHER" id="PTHR37299:SF1">
    <property type="entry name" value="STAGE 0 SPORULATION PROTEIN A HOMOLOG"/>
    <property type="match status" value="1"/>
</dbReference>
<proteinExistence type="predicted"/>
<name>A0A100YWG4_TRASO</name>
<dbReference type="AlphaFoldDB" id="A0A100YWG4"/>
<dbReference type="InterPro" id="IPR007492">
    <property type="entry name" value="LytTR_DNA-bd_dom"/>
</dbReference>
<evidence type="ECO:0008006" key="7">
    <source>
        <dbReference type="Google" id="ProtNLM"/>
    </source>
</evidence>
<organism evidence="5 6">
    <name type="scientific">Tractidigestivibacter scatoligenes</name>
    <name type="common">Olsenella scatoligenes</name>
    <dbReference type="NCBI Taxonomy" id="1299998"/>
    <lineage>
        <taxon>Bacteria</taxon>
        <taxon>Bacillati</taxon>
        <taxon>Actinomycetota</taxon>
        <taxon>Coriobacteriia</taxon>
        <taxon>Coriobacteriales</taxon>
        <taxon>Atopobiaceae</taxon>
        <taxon>Tractidigestivibacter</taxon>
    </lineage>
</organism>
<feature type="domain" description="Response regulatory" evidence="3">
    <location>
        <begin position="33"/>
        <end position="149"/>
    </location>
</feature>
<dbReference type="SMART" id="SM00850">
    <property type="entry name" value="LytTR"/>
    <property type="match status" value="1"/>
</dbReference>
<dbReference type="OrthoDB" id="3190595at2"/>
<evidence type="ECO:0000313" key="5">
    <source>
        <dbReference type="EMBL" id="KUH58954.1"/>
    </source>
</evidence>
<gene>
    <name evidence="5" type="ORF">AUL39_01000</name>
</gene>
<evidence type="ECO:0000259" key="4">
    <source>
        <dbReference type="PROSITE" id="PS50930"/>
    </source>
</evidence>
<dbReference type="STRING" id="1299998.AUL39_01000"/>
<keyword evidence="6" id="KW-1185">Reference proteome</keyword>
<evidence type="ECO:0000259" key="3">
    <source>
        <dbReference type="PROSITE" id="PS50110"/>
    </source>
</evidence>
<accession>A0A100YWG4</accession>
<reference evidence="5 6" key="1">
    <citation type="submission" date="2015-12" db="EMBL/GenBank/DDBJ databases">
        <title>Draft Genome Sequence of Olsenella scatoligenes SK9K4T; a Producer of 3-Methylindole- (skatole) and 4-Methylphenol- (p-cresol) Isolated from Pig Feces.</title>
        <authorList>
            <person name="Li X."/>
            <person name="Borg B."/>
            <person name="Canibe N."/>
        </authorList>
    </citation>
    <scope>NUCLEOTIDE SEQUENCE [LARGE SCALE GENOMIC DNA]</scope>
    <source>
        <strain evidence="5 6">SK9K4</strain>
    </source>
</reference>
<dbReference type="RefSeq" id="WP_059052741.1">
    <property type="nucleotide sequence ID" value="NZ_LOJF01000001.1"/>
</dbReference>
<dbReference type="GO" id="GO:0000156">
    <property type="term" value="F:phosphorelay response regulator activity"/>
    <property type="evidence" value="ECO:0007669"/>
    <property type="project" value="InterPro"/>
</dbReference>
<protein>
    <recommendedName>
        <fullName evidence="7">DNA-binding response regulator</fullName>
    </recommendedName>
</protein>
<feature type="region of interest" description="Disordered" evidence="2">
    <location>
        <begin position="1"/>
        <end position="22"/>
    </location>
</feature>
<dbReference type="Gene3D" id="3.40.50.2300">
    <property type="match status" value="1"/>
</dbReference>
<evidence type="ECO:0000313" key="6">
    <source>
        <dbReference type="Proteomes" id="UP000054078"/>
    </source>
</evidence>
<feature type="domain" description="HTH LytTR-type" evidence="4">
    <location>
        <begin position="160"/>
        <end position="260"/>
    </location>
</feature>
<dbReference type="InterPro" id="IPR011006">
    <property type="entry name" value="CheY-like_superfamily"/>
</dbReference>
<dbReference type="Gene3D" id="2.40.50.1020">
    <property type="entry name" value="LytTr DNA-binding domain"/>
    <property type="match status" value="1"/>
</dbReference>
<dbReference type="PANTHER" id="PTHR37299">
    <property type="entry name" value="TRANSCRIPTIONAL REGULATOR-RELATED"/>
    <property type="match status" value="1"/>
</dbReference>